<dbReference type="Gene3D" id="3.40.50.920">
    <property type="match status" value="1"/>
</dbReference>
<evidence type="ECO:0000256" key="13">
    <source>
        <dbReference type="ARBA" id="ARBA00023002"/>
    </source>
</evidence>
<dbReference type="GO" id="GO:0004783">
    <property type="term" value="F:sulfite reductase (NADPH) activity"/>
    <property type="evidence" value="ECO:0007669"/>
    <property type="project" value="UniProtKB-EC"/>
</dbReference>
<dbReference type="SUPFAM" id="SSF52343">
    <property type="entry name" value="Ferredoxin reductase-like, C-terminal NADP-linked domain"/>
    <property type="match status" value="1"/>
</dbReference>
<evidence type="ECO:0000313" key="19">
    <source>
        <dbReference type="EMBL" id="KAF2239532.1"/>
    </source>
</evidence>
<evidence type="ECO:0000256" key="5">
    <source>
        <dbReference type="ARBA" id="ARBA00022448"/>
    </source>
</evidence>
<keyword evidence="13" id="KW-0560">Oxidoreductase</keyword>
<dbReference type="Pfam" id="PF00667">
    <property type="entry name" value="FAD_binding_1"/>
    <property type="match status" value="1"/>
</dbReference>
<dbReference type="SUPFAM" id="SSF52922">
    <property type="entry name" value="TK C-terminal domain-like"/>
    <property type="match status" value="1"/>
</dbReference>
<dbReference type="GO" id="GO:0046872">
    <property type="term" value="F:metal ion binding"/>
    <property type="evidence" value="ECO:0007669"/>
    <property type="project" value="UniProtKB-KW"/>
</dbReference>
<evidence type="ECO:0000256" key="15">
    <source>
        <dbReference type="ARBA" id="ARBA00023014"/>
    </source>
</evidence>
<dbReference type="InterPro" id="IPR023173">
    <property type="entry name" value="NADPH_Cyt_P450_Rdtase_alpha"/>
</dbReference>
<evidence type="ECO:0000256" key="9">
    <source>
        <dbReference type="ARBA" id="ARBA00022723"/>
    </source>
</evidence>
<evidence type="ECO:0000256" key="10">
    <source>
        <dbReference type="ARBA" id="ARBA00022827"/>
    </source>
</evidence>
<evidence type="ECO:0000256" key="11">
    <source>
        <dbReference type="ARBA" id="ARBA00022857"/>
    </source>
</evidence>
<comment type="pathway">
    <text evidence="3">Sulfur metabolism; hydrogen sulfide biosynthesis; hydrogen sulfide from sulfite (NADPH route): step 1/1.</text>
</comment>
<dbReference type="Gene3D" id="1.20.990.10">
    <property type="entry name" value="NADPH-cytochrome p450 Reductase, Chain A, domain 3"/>
    <property type="match status" value="1"/>
</dbReference>
<reference evidence="19" key="1">
    <citation type="journal article" date="2020" name="Stud. Mycol.">
        <title>101 Dothideomycetes genomes: a test case for predicting lifestyles and emergence of pathogens.</title>
        <authorList>
            <person name="Haridas S."/>
            <person name="Albert R."/>
            <person name="Binder M."/>
            <person name="Bloem J."/>
            <person name="Labutti K."/>
            <person name="Salamov A."/>
            <person name="Andreopoulos B."/>
            <person name="Baker S."/>
            <person name="Barry K."/>
            <person name="Bills G."/>
            <person name="Bluhm B."/>
            <person name="Cannon C."/>
            <person name="Castanera R."/>
            <person name="Culley D."/>
            <person name="Daum C."/>
            <person name="Ezra D."/>
            <person name="Gonzalez J."/>
            <person name="Henrissat B."/>
            <person name="Kuo A."/>
            <person name="Liang C."/>
            <person name="Lipzen A."/>
            <person name="Lutzoni F."/>
            <person name="Magnuson J."/>
            <person name="Mondo S."/>
            <person name="Nolan M."/>
            <person name="Ohm R."/>
            <person name="Pangilinan J."/>
            <person name="Park H.-J."/>
            <person name="Ramirez L."/>
            <person name="Alfaro M."/>
            <person name="Sun H."/>
            <person name="Tritt A."/>
            <person name="Yoshinaga Y."/>
            <person name="Zwiers L.-H."/>
            <person name="Turgeon B."/>
            <person name="Goodwin S."/>
            <person name="Spatafora J."/>
            <person name="Crous P."/>
            <person name="Grigoriev I."/>
        </authorList>
    </citation>
    <scope>NUCLEOTIDE SEQUENCE</scope>
    <source>
        <strain evidence="19">Tuck. ex Michener</strain>
    </source>
</reference>
<organism evidence="19 20">
    <name type="scientific">Viridothelium virens</name>
    <name type="common">Speckled blister lichen</name>
    <name type="synonym">Trypethelium virens</name>
    <dbReference type="NCBI Taxonomy" id="1048519"/>
    <lineage>
        <taxon>Eukaryota</taxon>
        <taxon>Fungi</taxon>
        <taxon>Dikarya</taxon>
        <taxon>Ascomycota</taxon>
        <taxon>Pezizomycotina</taxon>
        <taxon>Dothideomycetes</taxon>
        <taxon>Dothideomycetes incertae sedis</taxon>
        <taxon>Trypetheliales</taxon>
        <taxon>Trypetheliaceae</taxon>
        <taxon>Viridothelium</taxon>
    </lineage>
</organism>
<evidence type="ECO:0000256" key="17">
    <source>
        <dbReference type="ARBA" id="ARBA00059320"/>
    </source>
</evidence>
<dbReference type="InterPro" id="IPR009014">
    <property type="entry name" value="Transketo_C/PFOR_II"/>
</dbReference>
<gene>
    <name evidence="19" type="ORF">EV356DRAFT_499698</name>
</gene>
<dbReference type="Pfam" id="PF01558">
    <property type="entry name" value="POR"/>
    <property type="match status" value="1"/>
</dbReference>
<keyword evidence="15" id="KW-0411">Iron-sulfur</keyword>
<evidence type="ECO:0000256" key="6">
    <source>
        <dbReference type="ARBA" id="ARBA00022485"/>
    </source>
</evidence>
<dbReference type="Gene3D" id="3.40.50.80">
    <property type="entry name" value="Nucleotide-binding domain of ferredoxin-NADP reductase (FNR) module"/>
    <property type="match status" value="1"/>
</dbReference>
<evidence type="ECO:0000256" key="4">
    <source>
        <dbReference type="ARBA" id="ARBA00012604"/>
    </source>
</evidence>
<dbReference type="PROSITE" id="PS51384">
    <property type="entry name" value="FAD_FR"/>
    <property type="match status" value="1"/>
</dbReference>
<dbReference type="InterPro" id="IPR019752">
    <property type="entry name" value="Pyrv/ketoisovalerate_OxRed_cat"/>
</dbReference>
<feature type="domain" description="FAD-binding FR-type" evidence="18">
    <location>
        <begin position="684"/>
        <end position="918"/>
    </location>
</feature>
<dbReference type="InterPro" id="IPR001709">
    <property type="entry name" value="Flavoprot_Pyr_Nucl_cyt_Rdtase"/>
</dbReference>
<dbReference type="Gene3D" id="3.40.50.970">
    <property type="match status" value="1"/>
</dbReference>
<dbReference type="SUPFAM" id="SSF63380">
    <property type="entry name" value="Riboflavin synthase domain-like"/>
    <property type="match status" value="1"/>
</dbReference>
<dbReference type="FunFam" id="1.20.990.10:FF:000010">
    <property type="entry name" value="Sulfite reductase [NADPH] flavoprotein component"/>
    <property type="match status" value="1"/>
</dbReference>
<dbReference type="SUPFAM" id="SSF53323">
    <property type="entry name" value="Pyruvate-ferredoxin oxidoreductase, PFOR, domain III"/>
    <property type="match status" value="1"/>
</dbReference>
<comment type="catalytic activity">
    <reaction evidence="16">
        <text>hydrogen sulfide + 3 NADP(+) + 3 H2O = sulfite + 3 NADPH + 4 H(+)</text>
        <dbReference type="Rhea" id="RHEA:13801"/>
        <dbReference type="ChEBI" id="CHEBI:15377"/>
        <dbReference type="ChEBI" id="CHEBI:15378"/>
        <dbReference type="ChEBI" id="CHEBI:17359"/>
        <dbReference type="ChEBI" id="CHEBI:29919"/>
        <dbReference type="ChEBI" id="CHEBI:57783"/>
        <dbReference type="ChEBI" id="CHEBI:58349"/>
        <dbReference type="EC" id="1.8.1.2"/>
    </reaction>
</comment>
<evidence type="ECO:0000259" key="18">
    <source>
        <dbReference type="PROSITE" id="PS51384"/>
    </source>
</evidence>
<keyword evidence="9" id="KW-0479">Metal-binding</keyword>
<evidence type="ECO:0000256" key="7">
    <source>
        <dbReference type="ARBA" id="ARBA00022630"/>
    </source>
</evidence>
<evidence type="ECO:0000256" key="3">
    <source>
        <dbReference type="ARBA" id="ARBA00004774"/>
    </source>
</evidence>
<dbReference type="InterPro" id="IPR001433">
    <property type="entry name" value="OxRdtase_FAD/NAD-bd"/>
</dbReference>
<dbReference type="InterPro" id="IPR017938">
    <property type="entry name" value="Riboflavin_synthase-like_b-brl"/>
</dbReference>
<keyword evidence="5" id="KW-0813">Transport</keyword>
<protein>
    <recommendedName>
        <fullName evidence="4">assimilatory sulfite reductase (NADPH)</fullName>
        <ecNumber evidence="4">1.8.1.2</ecNumber>
    </recommendedName>
</protein>
<dbReference type="EC" id="1.8.1.2" evidence="4"/>
<dbReference type="AlphaFoldDB" id="A0A6A6HNW0"/>
<keyword evidence="20" id="KW-1185">Reference proteome</keyword>
<evidence type="ECO:0000256" key="8">
    <source>
        <dbReference type="ARBA" id="ARBA00022643"/>
    </source>
</evidence>
<sequence length="1074" mass="119349">MSYQLLGKHSQAFEKSSSLPFGELPSLSSLNGPTYVTAQLLVQQVAYALSDKIFTYSPETFDLDVALKQWRSQNECNIFGDIAGVSAMQTRAGAGSIALGYMFSKDFDLSKRHVPQSIIASSASLQHLRPQLDQLSLLYSVANPVVAHIAAVDYAAGSSSSLVSDYVSSLALAEDLGMALISSTSPHEIQHMSLLATLLATTMPAMHVYDGVHIGRETTRVVDVLDRSGLSENYNAVLKATSGVEKKHVDNEGKVLRLFQALNEELGTDYKLFEYHGHPEAETVVVVFGSVEAMLATKIVTELAKDGERIGVMNVRVYRPFVEEAFVETLPKTTQAVVVLGQSNQQHDNSDALGHSRLYTDVLAATSFSPDLNNSLSVKDIRYSVEEVWTPAKMLGYLRHASTNIDLHEYVGSHPSLDALNNSTKQYTFWDLDDSIAALAPRSLGQLLSLDSASNVSMRSGYDNLVQGGTTRTDLRSSSRSIEASYSIAAADVTYVGEEKLLGEFDVLSGTKDESTLVLRLPGVKDEDLEKKLPVALRKGVTTKKIQLFILDPLLSNKVSEDRTLELLLTQLAFLKIARPELLEADRKKLAASIGSLPEVLDAGAAEVEKTLRKIELPESWSTLEPEVESFSLPADINVNSFSEFEKNEEEPPSYLKTWETVAKGFVFKEAYGTKNDLRPDLGTKTAIVHVKEHRRLTPMTYDRNIFHIEFDLGDSGLKYDIGEALGIHAENNKHEVEEFVKWYGLNPDEVVEVPSREDPSVLENRTVYQALMQNVDIFGRPPKRFYEALSEFADKDTEKQQLLALGIGANQEAVVEFKRRAEVDTITYADILLEFPSAHPSFHDIVRLVAPMKRREYSIASSQKVQPDSVSLLIVTVGWVDPQGRDRFGQATRYLDALPVGAPVTVSIKPSVMKLPSRTEAPLIMAGLGTGLAPFRAFVQERAWQKQQGMPVGDVLLYMGSRHQREEYLYGEEWEAYQDAGIITLLGRAFSRDQPQKVYIQDRMRQTMDDVRKAYLHEHGSFYLCGPTWPVPDVTNVLEEAIAIDAKASGKRVDSRKEIEKLKDDLRYVLEVY</sequence>
<comment type="function">
    <text evidence="17">This enzyme catalyzes the 6-electron reduction of sulfite to sulfide. This is one of several activities required for the biosynthesis of L-cysteine from sulfate.</text>
</comment>
<dbReference type="InterPro" id="IPR003097">
    <property type="entry name" value="CysJ-like_FAD-binding"/>
</dbReference>
<evidence type="ECO:0000256" key="14">
    <source>
        <dbReference type="ARBA" id="ARBA00023004"/>
    </source>
</evidence>
<dbReference type="InterPro" id="IPR039261">
    <property type="entry name" value="FNR_nucleotide-bd"/>
</dbReference>
<dbReference type="Gene3D" id="3.40.920.10">
    <property type="entry name" value="Pyruvate-ferredoxin oxidoreductase, PFOR, domain III"/>
    <property type="match status" value="1"/>
</dbReference>
<dbReference type="InterPro" id="IPR002869">
    <property type="entry name" value="Pyrv_flavodox_OxRed_cen"/>
</dbReference>
<proteinExistence type="predicted"/>
<comment type="cofactor">
    <cofactor evidence="2">
        <name>FAD</name>
        <dbReference type="ChEBI" id="CHEBI:57692"/>
    </cofactor>
</comment>
<comment type="cofactor">
    <cofactor evidence="1">
        <name>FMN</name>
        <dbReference type="ChEBI" id="CHEBI:58210"/>
    </cofactor>
</comment>
<name>A0A6A6HNW0_VIRVR</name>
<dbReference type="GO" id="GO:0051539">
    <property type="term" value="F:4 iron, 4 sulfur cluster binding"/>
    <property type="evidence" value="ECO:0007669"/>
    <property type="project" value="UniProtKB-KW"/>
</dbReference>
<dbReference type="EMBL" id="ML991772">
    <property type="protein sequence ID" value="KAF2239532.1"/>
    <property type="molecule type" value="Genomic_DNA"/>
</dbReference>
<dbReference type="GO" id="GO:0010181">
    <property type="term" value="F:FMN binding"/>
    <property type="evidence" value="ECO:0007669"/>
    <property type="project" value="TreeGrafter"/>
</dbReference>
<dbReference type="PRINTS" id="PR00371">
    <property type="entry name" value="FPNCR"/>
</dbReference>
<dbReference type="InterPro" id="IPR017927">
    <property type="entry name" value="FAD-bd_FR_type"/>
</dbReference>
<dbReference type="GO" id="GO:0005829">
    <property type="term" value="C:cytosol"/>
    <property type="evidence" value="ECO:0007669"/>
    <property type="project" value="TreeGrafter"/>
</dbReference>
<dbReference type="Proteomes" id="UP000800092">
    <property type="component" value="Unassembled WGS sequence"/>
</dbReference>
<keyword evidence="7" id="KW-0285">Flavoprotein</keyword>
<dbReference type="Gene3D" id="2.40.30.10">
    <property type="entry name" value="Translation factors"/>
    <property type="match status" value="1"/>
</dbReference>
<keyword evidence="14" id="KW-0408">Iron</keyword>
<dbReference type="GO" id="GO:0050660">
    <property type="term" value="F:flavin adenine dinucleotide binding"/>
    <property type="evidence" value="ECO:0007669"/>
    <property type="project" value="TreeGrafter"/>
</dbReference>
<keyword evidence="10" id="KW-0274">FAD</keyword>
<dbReference type="CDD" id="cd06207">
    <property type="entry name" value="CyPoR_like"/>
    <property type="match status" value="1"/>
</dbReference>
<keyword evidence="12" id="KW-0249">Electron transport</keyword>
<dbReference type="Pfam" id="PF17147">
    <property type="entry name" value="PFOR_II"/>
    <property type="match status" value="1"/>
</dbReference>
<evidence type="ECO:0000313" key="20">
    <source>
        <dbReference type="Proteomes" id="UP000800092"/>
    </source>
</evidence>
<dbReference type="InterPro" id="IPR033412">
    <property type="entry name" value="PFOR_II"/>
</dbReference>
<dbReference type="FunFam" id="3.40.50.80:FF:000011">
    <property type="entry name" value="Sulfite reductase flavoprotein component"/>
    <property type="match status" value="1"/>
</dbReference>
<dbReference type="PANTHER" id="PTHR19384:SF109">
    <property type="entry name" value="SULFITE REDUCTASE [NADPH] FLAVOPROTEIN COMPONENT"/>
    <property type="match status" value="1"/>
</dbReference>
<dbReference type="PANTHER" id="PTHR19384">
    <property type="entry name" value="NITRIC OXIDE SYNTHASE-RELATED"/>
    <property type="match status" value="1"/>
</dbReference>
<dbReference type="Pfam" id="PF00175">
    <property type="entry name" value="NAD_binding_1"/>
    <property type="match status" value="1"/>
</dbReference>
<dbReference type="FunFam" id="3.40.50.970:FF:000052">
    <property type="entry name" value="Sulfite reductase [NADPH] flavoprotein component"/>
    <property type="match status" value="1"/>
</dbReference>
<keyword evidence="6" id="KW-0004">4Fe-4S</keyword>
<keyword evidence="11" id="KW-0521">NADP</keyword>
<evidence type="ECO:0000256" key="2">
    <source>
        <dbReference type="ARBA" id="ARBA00001974"/>
    </source>
</evidence>
<accession>A0A6A6HNW0</accession>
<keyword evidence="8" id="KW-0288">FMN</keyword>
<dbReference type="OrthoDB" id="1856718at2759"/>
<evidence type="ECO:0000256" key="16">
    <source>
        <dbReference type="ARBA" id="ARBA00052219"/>
    </source>
</evidence>
<evidence type="ECO:0000256" key="12">
    <source>
        <dbReference type="ARBA" id="ARBA00022982"/>
    </source>
</evidence>
<dbReference type="GO" id="GO:0016903">
    <property type="term" value="F:oxidoreductase activity, acting on the aldehyde or oxo group of donors"/>
    <property type="evidence" value="ECO:0007669"/>
    <property type="project" value="InterPro"/>
</dbReference>
<dbReference type="FunFam" id="3.40.50.920:FF:000007">
    <property type="entry name" value="Pyruvate:ferredoxin (Flavodoxin) oxidoreductase"/>
    <property type="match status" value="1"/>
</dbReference>
<evidence type="ECO:0000256" key="1">
    <source>
        <dbReference type="ARBA" id="ARBA00001917"/>
    </source>
</evidence>